<keyword evidence="7" id="KW-0028">Amino-acid biosynthesis</keyword>
<dbReference type="InterPro" id="IPR036291">
    <property type="entry name" value="NAD(P)-bd_dom_sf"/>
</dbReference>
<name>A0A832G7B8_9BACT</name>
<reference evidence="11" key="1">
    <citation type="journal article" date="2020" name="mSystems">
        <title>Genome- and Community-Level Interaction Insights into Carbon Utilization and Element Cycling Functions of Hydrothermarchaeota in Hydrothermal Sediment.</title>
        <authorList>
            <person name="Zhou Z."/>
            <person name="Liu Y."/>
            <person name="Xu W."/>
            <person name="Pan J."/>
            <person name="Luo Z.H."/>
            <person name="Li M."/>
        </authorList>
    </citation>
    <scope>NUCLEOTIDE SEQUENCE [LARGE SCALE GENOMIC DNA]</scope>
    <source>
        <strain evidence="11">SpSt-500</strain>
    </source>
</reference>
<dbReference type="Pfam" id="PF20463">
    <property type="entry name" value="PDH_C"/>
    <property type="match status" value="1"/>
</dbReference>
<dbReference type="InterPro" id="IPR046825">
    <property type="entry name" value="PDH_C"/>
</dbReference>
<keyword evidence="5" id="KW-0560">Oxidoreductase</keyword>
<evidence type="ECO:0000256" key="2">
    <source>
        <dbReference type="ARBA" id="ARBA00012068"/>
    </source>
</evidence>
<dbReference type="EMBL" id="DSVI01000004">
    <property type="protein sequence ID" value="HGT46992.1"/>
    <property type="molecule type" value="Genomic_DNA"/>
</dbReference>
<dbReference type="EC" id="1.3.1.12" evidence="2"/>
<evidence type="ECO:0000313" key="11">
    <source>
        <dbReference type="EMBL" id="HGT46992.1"/>
    </source>
</evidence>
<dbReference type="InterPro" id="IPR046826">
    <property type="entry name" value="PDH_N"/>
</dbReference>
<evidence type="ECO:0000256" key="3">
    <source>
        <dbReference type="ARBA" id="ARBA00016891"/>
    </source>
</evidence>
<dbReference type="PANTHER" id="PTHR21363:SF0">
    <property type="entry name" value="PREPHENATE DEHYDROGENASE [NADP(+)]"/>
    <property type="match status" value="1"/>
</dbReference>
<evidence type="ECO:0000256" key="6">
    <source>
        <dbReference type="ARBA" id="ARBA00023027"/>
    </source>
</evidence>
<evidence type="ECO:0000256" key="7">
    <source>
        <dbReference type="ARBA" id="ARBA00023141"/>
    </source>
</evidence>
<evidence type="ECO:0000259" key="10">
    <source>
        <dbReference type="PROSITE" id="PS51671"/>
    </source>
</evidence>
<comment type="catalytic activity">
    <reaction evidence="8">
        <text>prephenate + NAD(+) = 3-(4-hydroxyphenyl)pyruvate + CO2 + NADH</text>
        <dbReference type="Rhea" id="RHEA:13869"/>
        <dbReference type="ChEBI" id="CHEBI:16526"/>
        <dbReference type="ChEBI" id="CHEBI:29934"/>
        <dbReference type="ChEBI" id="CHEBI:36242"/>
        <dbReference type="ChEBI" id="CHEBI:57540"/>
        <dbReference type="ChEBI" id="CHEBI:57945"/>
        <dbReference type="EC" id="1.3.1.12"/>
    </reaction>
</comment>
<dbReference type="PROSITE" id="PS51176">
    <property type="entry name" value="PDH_ADH"/>
    <property type="match status" value="1"/>
</dbReference>
<dbReference type="InterPro" id="IPR008927">
    <property type="entry name" value="6-PGluconate_DH-like_C_sf"/>
</dbReference>
<dbReference type="AlphaFoldDB" id="A0A832G7B8"/>
<dbReference type="PANTHER" id="PTHR21363">
    <property type="entry name" value="PREPHENATE DEHYDROGENASE"/>
    <property type="match status" value="1"/>
</dbReference>
<feature type="domain" description="Prephenate/arogenate dehydrogenase" evidence="9">
    <location>
        <begin position="4"/>
        <end position="286"/>
    </location>
</feature>
<organism evidence="11">
    <name type="scientific">Ignavibacterium album</name>
    <dbReference type="NCBI Taxonomy" id="591197"/>
    <lineage>
        <taxon>Bacteria</taxon>
        <taxon>Pseudomonadati</taxon>
        <taxon>Ignavibacteriota</taxon>
        <taxon>Ignavibacteria</taxon>
        <taxon>Ignavibacteriales</taxon>
        <taxon>Ignavibacteriaceae</taxon>
        <taxon>Ignavibacterium</taxon>
    </lineage>
</organism>
<dbReference type="GO" id="GO:0004665">
    <property type="term" value="F:prephenate dehydrogenase (NADP+) activity"/>
    <property type="evidence" value="ECO:0007669"/>
    <property type="project" value="InterPro"/>
</dbReference>
<feature type="domain" description="ACT" evidence="10">
    <location>
        <begin position="291"/>
        <end position="360"/>
    </location>
</feature>
<dbReference type="GO" id="GO:0070403">
    <property type="term" value="F:NAD+ binding"/>
    <property type="evidence" value="ECO:0007669"/>
    <property type="project" value="InterPro"/>
</dbReference>
<dbReference type="GO" id="GO:0006571">
    <property type="term" value="P:tyrosine biosynthetic process"/>
    <property type="evidence" value="ECO:0007669"/>
    <property type="project" value="UniProtKB-UniPathway"/>
</dbReference>
<dbReference type="SUPFAM" id="SSF48179">
    <property type="entry name" value="6-phosphogluconate dehydrogenase C-terminal domain-like"/>
    <property type="match status" value="1"/>
</dbReference>
<dbReference type="Gene3D" id="3.40.50.720">
    <property type="entry name" value="NAD(P)-binding Rossmann-like Domain"/>
    <property type="match status" value="1"/>
</dbReference>
<dbReference type="Pfam" id="PF02153">
    <property type="entry name" value="PDH_N"/>
    <property type="match status" value="1"/>
</dbReference>
<dbReference type="SUPFAM" id="SSF55021">
    <property type="entry name" value="ACT-like"/>
    <property type="match status" value="1"/>
</dbReference>
<keyword evidence="4" id="KW-0827">Tyrosine biosynthesis</keyword>
<dbReference type="InterPro" id="IPR003099">
    <property type="entry name" value="Prephen_DH"/>
</dbReference>
<protein>
    <recommendedName>
        <fullName evidence="3">Prephenate dehydrogenase</fullName>
        <ecNumber evidence="2">1.3.1.12</ecNumber>
    </recommendedName>
</protein>
<accession>A0A832G7B8</accession>
<dbReference type="Pfam" id="PF01842">
    <property type="entry name" value="ACT"/>
    <property type="match status" value="1"/>
</dbReference>
<proteinExistence type="predicted"/>
<evidence type="ECO:0000256" key="1">
    <source>
        <dbReference type="ARBA" id="ARBA00005067"/>
    </source>
</evidence>
<dbReference type="UniPathway" id="UPA00122">
    <property type="reaction ID" value="UER00961"/>
</dbReference>
<sequence>MKISSVGIAGLGLIGGSIAKALKNFNPYLSISAFDYPEILDKAVSQKIIDKSLKLSSEILDNDLIILALPINSSLKLFEELFPKLNSNQCIVDVCSVKSPFAELEKSLTSTGKYVGLHPMAGKEKGGFENSDNLLFENAVCFVCDSQVNDTTNSVLNFLKPTGMQFTFIDAYLHDRIAAEVSHLPQLLSVNLVNSAAKTENGFNCITYAGSGFKDMTRIASSDFTIWREIIENNKSNILSSLKDFQSKIDLLINRIKNDDFEFLKNEFEAAKKNREEIPFNHKGFIQPLFDLTVFLKDEPGSLSKLTTILYQNNINIKDIELLKIREGSGGNFRLYFESAEVVQQAKVVLEKYLATNYTN</sequence>
<comment type="pathway">
    <text evidence="1">Amino-acid biosynthesis; L-tyrosine biosynthesis; (4-hydroxyphenyl)pyruvate from prephenate (NAD(+) route): step 1/1.</text>
</comment>
<gene>
    <name evidence="11" type="ORF">ENS56_03050</name>
</gene>
<evidence type="ECO:0000259" key="9">
    <source>
        <dbReference type="PROSITE" id="PS51176"/>
    </source>
</evidence>
<dbReference type="InterPro" id="IPR045865">
    <property type="entry name" value="ACT-like_dom_sf"/>
</dbReference>
<evidence type="ECO:0000256" key="5">
    <source>
        <dbReference type="ARBA" id="ARBA00023002"/>
    </source>
</evidence>
<dbReference type="InterPro" id="IPR002912">
    <property type="entry name" value="ACT_dom"/>
</dbReference>
<dbReference type="Gene3D" id="3.30.70.260">
    <property type="match status" value="1"/>
</dbReference>
<evidence type="ECO:0000256" key="8">
    <source>
        <dbReference type="ARBA" id="ARBA00049260"/>
    </source>
</evidence>
<dbReference type="InterPro" id="IPR050812">
    <property type="entry name" value="Preph/Arog_dehydrog"/>
</dbReference>
<comment type="caution">
    <text evidence="11">The sequence shown here is derived from an EMBL/GenBank/DDBJ whole genome shotgun (WGS) entry which is preliminary data.</text>
</comment>
<dbReference type="Gene3D" id="1.10.3660.10">
    <property type="entry name" value="6-phosphogluconate dehydrogenase C-terminal like domain"/>
    <property type="match status" value="1"/>
</dbReference>
<keyword evidence="7" id="KW-0057">Aromatic amino acid biosynthesis</keyword>
<keyword evidence="6" id="KW-0520">NAD</keyword>
<dbReference type="SUPFAM" id="SSF51735">
    <property type="entry name" value="NAD(P)-binding Rossmann-fold domains"/>
    <property type="match status" value="1"/>
</dbReference>
<dbReference type="PROSITE" id="PS51671">
    <property type="entry name" value="ACT"/>
    <property type="match status" value="1"/>
</dbReference>
<dbReference type="GO" id="GO:0008977">
    <property type="term" value="F:prephenate dehydrogenase (NAD+) activity"/>
    <property type="evidence" value="ECO:0007669"/>
    <property type="project" value="UniProtKB-EC"/>
</dbReference>
<evidence type="ECO:0000256" key="4">
    <source>
        <dbReference type="ARBA" id="ARBA00022498"/>
    </source>
</evidence>